<keyword evidence="3" id="KW-1185">Reference proteome</keyword>
<name>A0A2P5B9F7_TREOI</name>
<evidence type="ECO:0000256" key="1">
    <source>
        <dbReference type="SAM" id="MobiDB-lite"/>
    </source>
</evidence>
<evidence type="ECO:0000313" key="2">
    <source>
        <dbReference type="EMBL" id="PON45414.1"/>
    </source>
</evidence>
<organism evidence="2 3">
    <name type="scientific">Trema orientale</name>
    <name type="common">Charcoal tree</name>
    <name type="synonym">Celtis orientalis</name>
    <dbReference type="NCBI Taxonomy" id="63057"/>
    <lineage>
        <taxon>Eukaryota</taxon>
        <taxon>Viridiplantae</taxon>
        <taxon>Streptophyta</taxon>
        <taxon>Embryophyta</taxon>
        <taxon>Tracheophyta</taxon>
        <taxon>Spermatophyta</taxon>
        <taxon>Magnoliopsida</taxon>
        <taxon>eudicotyledons</taxon>
        <taxon>Gunneridae</taxon>
        <taxon>Pentapetalae</taxon>
        <taxon>rosids</taxon>
        <taxon>fabids</taxon>
        <taxon>Rosales</taxon>
        <taxon>Cannabaceae</taxon>
        <taxon>Trema</taxon>
    </lineage>
</organism>
<protein>
    <submittedName>
        <fullName evidence="2">Uncharacterized protein</fullName>
    </submittedName>
</protein>
<reference evidence="3" key="1">
    <citation type="submission" date="2016-06" db="EMBL/GenBank/DDBJ databases">
        <title>Parallel loss of symbiosis genes in relatives of nitrogen-fixing non-legume Parasponia.</title>
        <authorList>
            <person name="Van Velzen R."/>
            <person name="Holmer R."/>
            <person name="Bu F."/>
            <person name="Rutten L."/>
            <person name="Van Zeijl A."/>
            <person name="Liu W."/>
            <person name="Santuari L."/>
            <person name="Cao Q."/>
            <person name="Sharma T."/>
            <person name="Shen D."/>
            <person name="Roswanjaya Y."/>
            <person name="Wardhani T."/>
            <person name="Kalhor M.S."/>
            <person name="Jansen J."/>
            <person name="Van den Hoogen J."/>
            <person name="Gungor B."/>
            <person name="Hartog M."/>
            <person name="Hontelez J."/>
            <person name="Verver J."/>
            <person name="Yang W.-C."/>
            <person name="Schijlen E."/>
            <person name="Repin R."/>
            <person name="Schilthuizen M."/>
            <person name="Schranz E."/>
            <person name="Heidstra R."/>
            <person name="Miyata K."/>
            <person name="Fedorova E."/>
            <person name="Kohlen W."/>
            <person name="Bisseling T."/>
            <person name="Smit S."/>
            <person name="Geurts R."/>
        </authorList>
    </citation>
    <scope>NUCLEOTIDE SEQUENCE [LARGE SCALE GENOMIC DNA]</scope>
    <source>
        <strain evidence="3">cv. RG33-2</strain>
    </source>
</reference>
<feature type="region of interest" description="Disordered" evidence="1">
    <location>
        <begin position="1"/>
        <end position="50"/>
    </location>
</feature>
<feature type="compositionally biased region" description="Basic and acidic residues" evidence="1">
    <location>
        <begin position="19"/>
        <end position="50"/>
    </location>
</feature>
<comment type="caution">
    <text evidence="2">The sequence shown here is derived from an EMBL/GenBank/DDBJ whole genome shotgun (WGS) entry which is preliminary data.</text>
</comment>
<dbReference type="AlphaFoldDB" id="A0A2P5B9F7"/>
<dbReference type="InParanoid" id="A0A2P5B9F7"/>
<dbReference type="EMBL" id="JXTC01000573">
    <property type="protein sequence ID" value="PON45414.1"/>
    <property type="molecule type" value="Genomic_DNA"/>
</dbReference>
<sequence length="50" mass="5964">WSNDGDDGYDPMKKMTASESRKERERERERERPNEMEMEAGKRESTAKND</sequence>
<evidence type="ECO:0000313" key="3">
    <source>
        <dbReference type="Proteomes" id="UP000237000"/>
    </source>
</evidence>
<gene>
    <name evidence="2" type="ORF">TorRG33x02_328750</name>
</gene>
<accession>A0A2P5B9F7</accession>
<dbReference type="Proteomes" id="UP000237000">
    <property type="component" value="Unassembled WGS sequence"/>
</dbReference>
<proteinExistence type="predicted"/>
<feature type="non-terminal residue" evidence="2">
    <location>
        <position position="1"/>
    </location>
</feature>